<reference evidence="1" key="1">
    <citation type="journal article" date="2019" name="Sci. Rep.">
        <title>Draft genome of Tanacetum cinerariifolium, the natural source of mosquito coil.</title>
        <authorList>
            <person name="Yamashiro T."/>
            <person name="Shiraishi A."/>
            <person name="Satake H."/>
            <person name="Nakayama K."/>
        </authorList>
    </citation>
    <scope>NUCLEOTIDE SEQUENCE</scope>
</reference>
<name>A0A6L2KB17_TANCI</name>
<comment type="caution">
    <text evidence="1">The sequence shown here is derived from an EMBL/GenBank/DDBJ whole genome shotgun (WGS) entry which is preliminary data.</text>
</comment>
<sequence length="65" mass="6462">PGVKFCAGEGGLRSWEWCGGGGVGWKVGESGVKGMAGKHGSGATVPAILNMGDEKYCVGLGTLHG</sequence>
<feature type="non-terminal residue" evidence="1">
    <location>
        <position position="1"/>
    </location>
</feature>
<dbReference type="EMBL" id="BKCJ010002087">
    <property type="protein sequence ID" value="GEU46149.1"/>
    <property type="molecule type" value="Genomic_DNA"/>
</dbReference>
<proteinExistence type="predicted"/>
<dbReference type="AlphaFoldDB" id="A0A6L2KB17"/>
<gene>
    <name evidence="1" type="ORF">Tci_018127</name>
</gene>
<organism evidence="1">
    <name type="scientific">Tanacetum cinerariifolium</name>
    <name type="common">Dalmatian daisy</name>
    <name type="synonym">Chrysanthemum cinerariifolium</name>
    <dbReference type="NCBI Taxonomy" id="118510"/>
    <lineage>
        <taxon>Eukaryota</taxon>
        <taxon>Viridiplantae</taxon>
        <taxon>Streptophyta</taxon>
        <taxon>Embryophyta</taxon>
        <taxon>Tracheophyta</taxon>
        <taxon>Spermatophyta</taxon>
        <taxon>Magnoliopsida</taxon>
        <taxon>eudicotyledons</taxon>
        <taxon>Gunneridae</taxon>
        <taxon>Pentapetalae</taxon>
        <taxon>asterids</taxon>
        <taxon>campanulids</taxon>
        <taxon>Asterales</taxon>
        <taxon>Asteraceae</taxon>
        <taxon>Asteroideae</taxon>
        <taxon>Anthemideae</taxon>
        <taxon>Anthemidinae</taxon>
        <taxon>Tanacetum</taxon>
    </lineage>
</organism>
<accession>A0A6L2KB17</accession>
<evidence type="ECO:0000313" key="1">
    <source>
        <dbReference type="EMBL" id="GEU46149.1"/>
    </source>
</evidence>
<protein>
    <submittedName>
        <fullName evidence="1">Uncharacterized protein</fullName>
    </submittedName>
</protein>